<dbReference type="AlphaFoldDB" id="A0A656QFP2"/>
<reference evidence="1 2" key="1">
    <citation type="submission" date="2014-03" db="EMBL/GenBank/DDBJ databases">
        <title>Draft Genome Sequences of Four Burkholderia Strains.</title>
        <authorList>
            <person name="Liu X.Y."/>
            <person name="Li C.X."/>
            <person name="Xu J.H."/>
        </authorList>
    </citation>
    <scope>NUCLEOTIDE SEQUENCE [LARGE SCALE GENOMIC DNA]</scope>
    <source>
        <strain evidence="1 2">OP-1</strain>
    </source>
</reference>
<dbReference type="Proteomes" id="UP000027451">
    <property type="component" value="Unassembled WGS sequence"/>
</dbReference>
<dbReference type="RefSeq" id="WP_051627188.1">
    <property type="nucleotide sequence ID" value="NZ_JFHD01000038.1"/>
</dbReference>
<evidence type="ECO:0000313" key="2">
    <source>
        <dbReference type="Proteomes" id="UP000027451"/>
    </source>
</evidence>
<dbReference type="EMBL" id="JFHD01000038">
    <property type="protein sequence ID" value="KDR26114.1"/>
    <property type="molecule type" value="Genomic_DNA"/>
</dbReference>
<proteinExistence type="predicted"/>
<comment type="caution">
    <text evidence="1">The sequence shown here is derived from an EMBL/GenBank/DDBJ whole genome shotgun (WGS) entry which is preliminary data.</text>
</comment>
<keyword evidence="2" id="KW-1185">Reference proteome</keyword>
<evidence type="ECO:0000313" key="1">
    <source>
        <dbReference type="EMBL" id="KDR26114.1"/>
    </source>
</evidence>
<sequence length="804" mass="90609">MEKSDDDACSIVRERSSALTPVVIQLPYDCHTGPCSIKSNSELFSKKPDVEQQAAWWKYALLNRGRWSGTKYLKEAQQSRAMKLWSEYFETSNAFSLNRPLPIAIEVDLHSTSEHDNTHLRVMPWEFVVDSVIQAYRPAESEREHRVPVLRHWSKPGAQRRTSLPENPRDWKILVVLSAPGFISSEYHLKSERDFLYEIFCSETSSETKSDTSSPDTDCFKTLWTPTFDEIVEELVAFEPDIVHFAGCDIRQAIELTATPYTREHEMRINQMRFADNPDVLRPRAVVELDGYALLHKDSPVLQGGQAQIDLVSQDRLWKLFDQHKPFLVCWNLYHSGQIAASAVGLGKVCTSVGFQDSIDDGLAEEYFDEFYRGLVATKGAVALAHVRGWQAVLRMKFSLNGSGIVFWTSQSNVEDLERANARALAEPTETTEIECLPASPNKPDGFSIDVKVPEGGLNYAQLHQKQYPFSRFRIYLGKGQKLSDVDLEVKLNGEDRELCYRTTLSITAPFEDLREKIEFPLTAPLSRSCRESVATTLSVTVAKGDRVLHSDTYPTRLLPADQWRFAEGSAYTLASFVFPRDAETERLILNAQKYVRVLRDDPMAGFDGYQASDVAGVDLQVRAIWSALLHEYRLGYINPPPAYSQQSDSQRLRTPTMVLTGGWGTCVDLALLFAAALELVDIYPVIFVFEAHALVGYWRSPEAHDSFIRMDRRGDTDPTDWEVNSHADTNGMFLSSSSEEILSYLESGELIALETTLLTASEGFERAMLTGARNVTDAVDFDYMIDLLSARAAQITPLPLHAV</sequence>
<protein>
    <submittedName>
        <fullName evidence="1">Uncharacterized protein</fullName>
    </submittedName>
</protein>
<accession>A0A656QFP2</accession>
<dbReference type="OrthoDB" id="9757917at2"/>
<name>A0A656QFP2_9BURK</name>
<gene>
    <name evidence="1" type="ORF">BG60_24330</name>
</gene>
<organism evidence="1 2">
    <name type="scientific">Caballeronia zhejiangensis</name>
    <dbReference type="NCBI Taxonomy" id="871203"/>
    <lineage>
        <taxon>Bacteria</taxon>
        <taxon>Pseudomonadati</taxon>
        <taxon>Pseudomonadota</taxon>
        <taxon>Betaproteobacteria</taxon>
        <taxon>Burkholderiales</taxon>
        <taxon>Burkholderiaceae</taxon>
        <taxon>Caballeronia</taxon>
    </lineage>
</organism>